<dbReference type="EMBL" id="JAPNUD010000132">
    <property type="protein sequence ID" value="MDA0645301.1"/>
    <property type="molecule type" value="Genomic_DNA"/>
</dbReference>
<gene>
    <name evidence="2" type="ORF">OUY24_32145</name>
</gene>
<protein>
    <submittedName>
        <fullName evidence="2">WXG100 family type VII secretion target</fullName>
    </submittedName>
</protein>
<comment type="caution">
    <text evidence="2">The sequence shown here is derived from an EMBL/GenBank/DDBJ whole genome shotgun (WGS) entry which is preliminary data.</text>
</comment>
<sequence>MGGTKHEIHLIKPSCGSWAVETGGRSVEQVVTFIKGFNLTSITQAASSYEDAKTAVETAREAIKTQAIKLAEVWEGEASVEAQTALGILYVTMGELATKLGAMHTPVDNLASVVREHQAFMEDHSKGILNTWTNRGGTGATWDDSIPDIYSAYAGYYGGDGKVLNEAKTDFGSPDELAGLHLQTFTNDLVVVHQAIPDTVDKSLRDIKPPGMPQDDPTQVDYPTGLPTGNPSPYSNTGLGLNGGTDGTGNPGGPSFADYDPSTGLPNPNGVDPNGTNPNGYDPNGNYPPGTSVPGGTVPVGSTTGPNNGTQPSVDTAGLNRNPSGTDGTTSLADYNPTTSGYSPTGATPTTATTPGYTTPTTSATPVTYGGTGIGTGGALGPGQGTSLGTRSGTGAGMPFLPMGGMGGGGGGGDSRDRESTTWLHEDDDVWGDDTGSVNSRIG</sequence>
<evidence type="ECO:0000313" key="2">
    <source>
        <dbReference type="EMBL" id="MDA0645301.1"/>
    </source>
</evidence>
<organism evidence="2 3">
    <name type="scientific">Nonomuraea ferruginea</name>
    <dbReference type="NCBI Taxonomy" id="46174"/>
    <lineage>
        <taxon>Bacteria</taxon>
        <taxon>Bacillati</taxon>
        <taxon>Actinomycetota</taxon>
        <taxon>Actinomycetes</taxon>
        <taxon>Streptosporangiales</taxon>
        <taxon>Streptosporangiaceae</taxon>
        <taxon>Nonomuraea</taxon>
    </lineage>
</organism>
<feature type="compositionally biased region" description="Gly residues" evidence="1">
    <location>
        <begin position="404"/>
        <end position="413"/>
    </location>
</feature>
<feature type="region of interest" description="Disordered" evidence="1">
    <location>
        <begin position="202"/>
        <end position="363"/>
    </location>
</feature>
<evidence type="ECO:0000256" key="1">
    <source>
        <dbReference type="SAM" id="MobiDB-lite"/>
    </source>
</evidence>
<evidence type="ECO:0000313" key="3">
    <source>
        <dbReference type="Proteomes" id="UP001212498"/>
    </source>
</evidence>
<feature type="compositionally biased region" description="Polar residues" evidence="1">
    <location>
        <begin position="307"/>
        <end position="333"/>
    </location>
</feature>
<accession>A0ABT4T715</accession>
<proteinExistence type="predicted"/>
<dbReference type="Gene3D" id="1.10.287.1060">
    <property type="entry name" value="ESAT-6-like"/>
    <property type="match status" value="1"/>
</dbReference>
<dbReference type="SUPFAM" id="SSF140453">
    <property type="entry name" value="EsxAB dimer-like"/>
    <property type="match status" value="1"/>
</dbReference>
<reference evidence="2 3" key="1">
    <citation type="submission" date="2022-11" db="EMBL/GenBank/DDBJ databases">
        <title>Nonomuraea corallina sp. nov., a new species of the genus Nonomuraea isolated from sea side sediment in Thai sea.</title>
        <authorList>
            <person name="Ngamcharungchit C."/>
            <person name="Matsumoto A."/>
            <person name="Suriyachadkun C."/>
            <person name="Panbangred W."/>
            <person name="Inahashi Y."/>
            <person name="Intra B."/>
        </authorList>
    </citation>
    <scope>NUCLEOTIDE SEQUENCE [LARGE SCALE GENOMIC DNA]</scope>
    <source>
        <strain evidence="2 3">DSM 43553</strain>
    </source>
</reference>
<feature type="compositionally biased region" description="Low complexity" evidence="1">
    <location>
        <begin position="337"/>
        <end position="363"/>
    </location>
</feature>
<feature type="region of interest" description="Disordered" evidence="1">
    <location>
        <begin position="396"/>
        <end position="443"/>
    </location>
</feature>
<feature type="compositionally biased region" description="Gly residues" evidence="1">
    <location>
        <begin position="240"/>
        <end position="252"/>
    </location>
</feature>
<dbReference type="Proteomes" id="UP001212498">
    <property type="component" value="Unassembled WGS sequence"/>
</dbReference>
<name>A0ABT4T715_9ACTN</name>
<keyword evidence="3" id="KW-1185">Reference proteome</keyword>
<dbReference type="InterPro" id="IPR036689">
    <property type="entry name" value="ESAT-6-like_sf"/>
</dbReference>
<dbReference type="RefSeq" id="WP_271278992.1">
    <property type="nucleotide sequence ID" value="NZ_BAABFD010000009.1"/>
</dbReference>
<feature type="compositionally biased region" description="Low complexity" evidence="1">
    <location>
        <begin position="272"/>
        <end position="306"/>
    </location>
</feature>